<sequence>MRALFAGTCAKELDRPETNEDACVFSADGQRLAMSDGASESYDSRVWANLLARKFSDDPGFGEEWLQSAVSAYLSEHDFAAMGWAQQLAYGRGCFATLLSVEHDAATGRLALFGVGDTVAALVVGSEIVRAWPLDDPEKFKERPTLLSTIPTHNEFARAPGFDVLARLEIDLAAFPDPTLLCMTDALGEWTLKMASEDPARLGELLAIRSEEQLAALVVAEREAKRMRVDDSTLAILKFDAGEDADALPHP</sequence>
<dbReference type="EMBL" id="VOBQ01000016">
    <property type="protein sequence ID" value="TWO69129.1"/>
    <property type="molecule type" value="Genomic_DNA"/>
</dbReference>
<accession>A0A562ZKM0</accession>
<dbReference type="Proteomes" id="UP000318199">
    <property type="component" value="Unassembled WGS sequence"/>
</dbReference>
<dbReference type="AlphaFoldDB" id="A0A562ZKM0"/>
<dbReference type="SUPFAM" id="SSF81606">
    <property type="entry name" value="PP2C-like"/>
    <property type="match status" value="1"/>
</dbReference>
<evidence type="ECO:0008006" key="3">
    <source>
        <dbReference type="Google" id="ProtNLM"/>
    </source>
</evidence>
<evidence type="ECO:0000313" key="2">
    <source>
        <dbReference type="Proteomes" id="UP000318199"/>
    </source>
</evidence>
<gene>
    <name evidence="1" type="ORF">FN976_20555</name>
</gene>
<name>A0A562ZKM0_9BURK</name>
<dbReference type="InterPro" id="IPR036457">
    <property type="entry name" value="PPM-type-like_dom_sf"/>
</dbReference>
<dbReference type="RefSeq" id="WP_145894939.1">
    <property type="nucleotide sequence ID" value="NZ_VOBQ01000016.1"/>
</dbReference>
<protein>
    <recommendedName>
        <fullName evidence="3">Protein phosphatase 2C domain-containing protein</fullName>
    </recommendedName>
</protein>
<proteinExistence type="predicted"/>
<reference evidence="1 2" key="1">
    <citation type="submission" date="2019-07" db="EMBL/GenBank/DDBJ databases">
        <title>Caenimonas sedimenti sp. nov., isolated from activated sludge.</title>
        <authorList>
            <person name="Xu J."/>
        </authorList>
    </citation>
    <scope>NUCLEOTIDE SEQUENCE [LARGE SCALE GENOMIC DNA]</scope>
    <source>
        <strain evidence="1 2">HX-9-20</strain>
    </source>
</reference>
<organism evidence="1 2">
    <name type="scientific">Caenimonas sedimenti</name>
    <dbReference type="NCBI Taxonomy" id="2596921"/>
    <lineage>
        <taxon>Bacteria</taxon>
        <taxon>Pseudomonadati</taxon>
        <taxon>Pseudomonadota</taxon>
        <taxon>Betaproteobacteria</taxon>
        <taxon>Burkholderiales</taxon>
        <taxon>Comamonadaceae</taxon>
        <taxon>Caenimonas</taxon>
    </lineage>
</organism>
<comment type="caution">
    <text evidence="1">The sequence shown here is derived from an EMBL/GenBank/DDBJ whole genome shotgun (WGS) entry which is preliminary data.</text>
</comment>
<dbReference type="OrthoDB" id="6002717at2"/>
<keyword evidence="2" id="KW-1185">Reference proteome</keyword>
<evidence type="ECO:0000313" key="1">
    <source>
        <dbReference type="EMBL" id="TWO69129.1"/>
    </source>
</evidence>